<dbReference type="Pfam" id="PF10593">
    <property type="entry name" value="Z1"/>
    <property type="match status" value="1"/>
</dbReference>
<proteinExistence type="predicted"/>
<evidence type="ECO:0000259" key="1">
    <source>
        <dbReference type="Pfam" id="PF10593"/>
    </source>
</evidence>
<dbReference type="AlphaFoldDB" id="A0A1W6UN57"/>
<protein>
    <submittedName>
        <fullName evidence="2">Z1 domain protein</fullName>
    </submittedName>
</protein>
<dbReference type="EMBL" id="CP017902">
    <property type="protein sequence ID" value="ARP19323.1"/>
    <property type="molecule type" value="Genomic_DNA"/>
</dbReference>
<accession>A0A1W6UN57</accession>
<dbReference type="InterPro" id="IPR018310">
    <property type="entry name" value="Put_endonuclease_Z1-dom"/>
</dbReference>
<name>A0A1W6UN57_VIBAL</name>
<evidence type="ECO:0000313" key="2">
    <source>
        <dbReference type="EMBL" id="ARP19323.1"/>
    </source>
</evidence>
<gene>
    <name evidence="2" type="ORF">K05K4_24990</name>
</gene>
<sequence>MIIEQEKQIELAIKLTRMEITSCFIEQGKLPTPVELEGILTSYFQRFGITLSERDFGQVVDNLRIHFSVEVEGQSATVADNSDHIEWLPKRKGQIEWGFWKRYETYLLDEKGLPVESVKSIHRTTDKALAHLEDPNRSGDWDRRGLVVGSVQSGKTGNYTGLICKAADAGYKVIVVLAGIHNDLRAQTQMRLDEGFLGYSSENGAGSKVGVGKDYTNKLKANTITTCAENGDFQYNTAKQFNIAPDQTPLLFVIKKNVSILENLNAWVSQFADMKSNKVKDTSILVIDDEADQASIDTSDYDPTTINRLIRKLLNSFEKSAYVGYTATPFANVLISDVGKHNQYGEDLFPKSFILTLPTPSNYIGPNKIFSTEADQNYPIIRSLTDDIDDASEWIPTPHKKDLIPFYRDEGKIPPCLENAVISFIISVAIRNLRGARNKHNTMLIHVTRFKDVQLEVAEQVQDFLDKVTNQFFDNDNFIERVRQVWHQDYMETTKTIRGSVDQSWDAVQHEICEILESFEVKTINGSSKEGLEYNREDYPERVIAVGGDKLSRGLTLEGLSVSYFLRQSNMYDTLMQMGRWFGYRPNYDDLCRLYTNSSMVSSFQSILSASEELVEELNEMSELGMSPKDFGLKVKVHPGLLVTNRLKMRETREVDVSFASGVAESTALSTSELRNNWERLNQFLSLYQPHQISTNKQISTNYISRNWKDIIYIDSVKGIDIANLVADLKTLESSTSVVPAVIAKYINTQVSSGELTDWTVVIHSGSGQNVNFDNGLTVNASKRKVLKNDSDRLTFRRLASKHDEFVDLNSDEVTKKLDIWRARESTNLKIKDIHSRQIRHKSKGLLMFYIVEPTDKDKQLIHTDSPVVGFMVSFPRSQTAKTVKYVANNVWINENL</sequence>
<feature type="domain" description="Putative endonuclease Z1" evidence="1">
    <location>
        <begin position="417"/>
        <end position="640"/>
    </location>
</feature>
<reference evidence="2" key="1">
    <citation type="submission" date="2016-10" db="EMBL/GenBank/DDBJ databases">
        <title>The High Quality Genome of Vibrio alginolyticus K01M1.</title>
        <authorList>
            <person name="Wendling C."/>
            <person name="Chibani C.M."/>
            <person name="Hertel R."/>
            <person name="Sproer C."/>
            <person name="Bunk B."/>
            <person name="Overmann J."/>
            <person name="Roth O."/>
            <person name="Liesegang H."/>
        </authorList>
    </citation>
    <scope>NUCLEOTIDE SEQUENCE</scope>
    <source>
        <strain evidence="2">K05K4</strain>
    </source>
</reference>
<dbReference type="RefSeq" id="WP_086047011.1">
    <property type="nucleotide sequence ID" value="NZ_CP017889.1"/>
</dbReference>
<organism evidence="2">
    <name type="scientific">Vibrio alginolyticus</name>
    <dbReference type="NCBI Taxonomy" id="663"/>
    <lineage>
        <taxon>Bacteria</taxon>
        <taxon>Pseudomonadati</taxon>
        <taxon>Pseudomonadota</taxon>
        <taxon>Gammaproteobacteria</taxon>
        <taxon>Vibrionales</taxon>
        <taxon>Vibrionaceae</taxon>
        <taxon>Vibrio</taxon>
    </lineage>
</organism>